<organism evidence="1 2">
    <name type="scientific">Rhododendron molle</name>
    <name type="common">Chinese azalea</name>
    <name type="synonym">Azalea mollis</name>
    <dbReference type="NCBI Taxonomy" id="49168"/>
    <lineage>
        <taxon>Eukaryota</taxon>
        <taxon>Viridiplantae</taxon>
        <taxon>Streptophyta</taxon>
        <taxon>Embryophyta</taxon>
        <taxon>Tracheophyta</taxon>
        <taxon>Spermatophyta</taxon>
        <taxon>Magnoliopsida</taxon>
        <taxon>eudicotyledons</taxon>
        <taxon>Gunneridae</taxon>
        <taxon>Pentapetalae</taxon>
        <taxon>asterids</taxon>
        <taxon>Ericales</taxon>
        <taxon>Ericaceae</taxon>
        <taxon>Ericoideae</taxon>
        <taxon>Rhodoreae</taxon>
        <taxon>Rhododendron</taxon>
    </lineage>
</organism>
<accession>A0ACC0LDH5</accession>
<reference evidence="1" key="1">
    <citation type="submission" date="2022-02" db="EMBL/GenBank/DDBJ databases">
        <title>Plant Genome Project.</title>
        <authorList>
            <person name="Zhang R.-G."/>
        </authorList>
    </citation>
    <scope>NUCLEOTIDE SEQUENCE</scope>
    <source>
        <strain evidence="1">AT1</strain>
    </source>
</reference>
<dbReference type="EMBL" id="CM046400">
    <property type="protein sequence ID" value="KAI8526412.1"/>
    <property type="molecule type" value="Genomic_DNA"/>
</dbReference>
<dbReference type="Proteomes" id="UP001062846">
    <property type="component" value="Chromosome 13"/>
</dbReference>
<name>A0ACC0LDH5_RHOML</name>
<keyword evidence="2" id="KW-1185">Reference proteome</keyword>
<gene>
    <name evidence="1" type="ORF">RHMOL_Rhmol13G0305400</name>
</gene>
<evidence type="ECO:0000313" key="1">
    <source>
        <dbReference type="EMBL" id="KAI8526412.1"/>
    </source>
</evidence>
<evidence type="ECO:0000313" key="2">
    <source>
        <dbReference type="Proteomes" id="UP001062846"/>
    </source>
</evidence>
<comment type="caution">
    <text evidence="1">The sequence shown here is derived from an EMBL/GenBank/DDBJ whole genome shotgun (WGS) entry which is preliminary data.</text>
</comment>
<proteinExistence type="predicted"/>
<sequence>MVDSGYSDDVVVIESRETLSVMGGGEKPKISSSSYSYNSIWTDVKPFAHGGLAGLLRKSLQACFVLHFLPVLYHSKDPKIAAQVKKHIPSKQAYNAIFKVKAANNGMPPTLFQEASCGLTSGAIATYFCTPLYLAMSMKGHLYHTGAKEGVLALWKGVHPHANAIIAWNMGMLAPYNRCYNYFRESRGLSETRAIIGASAVSGFFAAACCFSIQYANAIVENMKPDANGKSYSISLSFALKFLKSGGSMLFFTGLYKTLFQTTPRIMVRWYLFEKIWKHEESIGMSHRKEREIFTSEWK</sequence>
<protein>
    <submittedName>
        <fullName evidence="1">Uncharacterized protein</fullName>
    </submittedName>
</protein>